<evidence type="ECO:0000256" key="1">
    <source>
        <dbReference type="SAM" id="MobiDB-lite"/>
    </source>
</evidence>
<reference evidence="3" key="3">
    <citation type="journal article" date="2014" name="Nature">
        <title>Elephant shark genome provides unique insights into gnathostome evolution.</title>
        <authorList>
            <consortium name="International Elephant Shark Genome Sequencing Consortium"/>
            <person name="Venkatesh B."/>
            <person name="Lee A.P."/>
            <person name="Ravi V."/>
            <person name="Maurya A.K."/>
            <person name="Lian M.M."/>
            <person name="Swann J.B."/>
            <person name="Ohta Y."/>
            <person name="Flajnik M.F."/>
            <person name="Sutoh Y."/>
            <person name="Kasahara M."/>
            <person name="Hoon S."/>
            <person name="Gangu V."/>
            <person name="Roy S.W."/>
            <person name="Irimia M."/>
            <person name="Korzh V."/>
            <person name="Kondrychyn I."/>
            <person name="Lim Z.W."/>
            <person name="Tay B.H."/>
            <person name="Tohari S."/>
            <person name="Kong K.W."/>
            <person name="Ho S."/>
            <person name="Lorente-Galdos B."/>
            <person name="Quilez J."/>
            <person name="Marques-Bonet T."/>
            <person name="Raney B.J."/>
            <person name="Ingham P.W."/>
            <person name="Tay A."/>
            <person name="Hillier L.W."/>
            <person name="Minx P."/>
            <person name="Boehm T."/>
            <person name="Wilson R.K."/>
            <person name="Brenner S."/>
            <person name="Warren W.C."/>
        </authorList>
    </citation>
    <scope>NUCLEOTIDE SEQUENCE [LARGE SCALE GENOMIC DNA]</scope>
</reference>
<dbReference type="InParanoid" id="A0A4W3J3M0"/>
<reference evidence="2" key="4">
    <citation type="submission" date="2025-08" db="UniProtKB">
        <authorList>
            <consortium name="Ensembl"/>
        </authorList>
    </citation>
    <scope>IDENTIFICATION</scope>
</reference>
<name>A0A4W3J3M0_CALMI</name>
<feature type="compositionally biased region" description="Polar residues" evidence="1">
    <location>
        <begin position="85"/>
        <end position="100"/>
    </location>
</feature>
<keyword evidence="3" id="KW-1185">Reference proteome</keyword>
<reference evidence="3" key="1">
    <citation type="journal article" date="2006" name="Science">
        <title>Ancient noncoding elements conserved in the human genome.</title>
        <authorList>
            <person name="Venkatesh B."/>
            <person name="Kirkness E.F."/>
            <person name="Loh Y.H."/>
            <person name="Halpern A.L."/>
            <person name="Lee A.P."/>
            <person name="Johnson J."/>
            <person name="Dandona N."/>
            <person name="Viswanathan L.D."/>
            <person name="Tay A."/>
            <person name="Venter J.C."/>
            <person name="Strausberg R.L."/>
            <person name="Brenner S."/>
        </authorList>
    </citation>
    <scope>NUCLEOTIDE SEQUENCE [LARGE SCALE GENOMIC DNA]</scope>
</reference>
<protein>
    <submittedName>
        <fullName evidence="2">Uncharacterized protein</fullName>
    </submittedName>
</protein>
<organism evidence="2 3">
    <name type="scientific">Callorhinchus milii</name>
    <name type="common">Ghost shark</name>
    <dbReference type="NCBI Taxonomy" id="7868"/>
    <lineage>
        <taxon>Eukaryota</taxon>
        <taxon>Metazoa</taxon>
        <taxon>Chordata</taxon>
        <taxon>Craniata</taxon>
        <taxon>Vertebrata</taxon>
        <taxon>Chondrichthyes</taxon>
        <taxon>Holocephali</taxon>
        <taxon>Chimaeriformes</taxon>
        <taxon>Callorhinchidae</taxon>
        <taxon>Callorhinchus</taxon>
    </lineage>
</organism>
<reference evidence="3" key="2">
    <citation type="journal article" date="2007" name="PLoS Biol.">
        <title>Survey sequencing and comparative analysis of the elephant shark (Callorhinchus milii) genome.</title>
        <authorList>
            <person name="Venkatesh B."/>
            <person name="Kirkness E.F."/>
            <person name="Loh Y.H."/>
            <person name="Halpern A.L."/>
            <person name="Lee A.P."/>
            <person name="Johnson J."/>
            <person name="Dandona N."/>
            <person name="Viswanathan L.D."/>
            <person name="Tay A."/>
            <person name="Venter J.C."/>
            <person name="Strausberg R.L."/>
            <person name="Brenner S."/>
        </authorList>
    </citation>
    <scope>NUCLEOTIDE SEQUENCE [LARGE SCALE GENOMIC DNA]</scope>
</reference>
<sequence length="112" mass="12173">PFQDSFSVVSVLSVWTVSSQHLNKHPAELLGGYVVQQWVNCRAEVIESVGDGLHDQVGSVVLLRPLGLGVSDCHQTPGLKWDPTDGQSTNNTPCGESTCNSKDSRFTQYTVK</sequence>
<feature type="region of interest" description="Disordered" evidence="1">
    <location>
        <begin position="79"/>
        <end position="100"/>
    </location>
</feature>
<accession>A0A4W3J3M0</accession>
<reference evidence="2" key="5">
    <citation type="submission" date="2025-09" db="UniProtKB">
        <authorList>
            <consortium name="Ensembl"/>
        </authorList>
    </citation>
    <scope>IDENTIFICATION</scope>
</reference>
<evidence type="ECO:0000313" key="2">
    <source>
        <dbReference type="Ensembl" id="ENSCMIP00000036642.1"/>
    </source>
</evidence>
<dbReference type="AlphaFoldDB" id="A0A4W3J3M0"/>
<evidence type="ECO:0000313" key="3">
    <source>
        <dbReference type="Proteomes" id="UP000314986"/>
    </source>
</evidence>
<dbReference type="Proteomes" id="UP000314986">
    <property type="component" value="Unassembled WGS sequence"/>
</dbReference>
<dbReference type="Ensembl" id="ENSCMIT00000037183.1">
    <property type="protein sequence ID" value="ENSCMIP00000036642.1"/>
    <property type="gene ID" value="ENSCMIG00000015487.1"/>
</dbReference>
<proteinExistence type="predicted"/>